<evidence type="ECO:0000259" key="5">
    <source>
        <dbReference type="Pfam" id="PF04043"/>
    </source>
</evidence>
<feature type="compositionally biased region" description="Basic residues" evidence="4">
    <location>
        <begin position="1"/>
        <end position="11"/>
    </location>
</feature>
<keyword evidence="7" id="KW-1185">Reference proteome</keyword>
<keyword evidence="1" id="KW-0732">Signal</keyword>
<dbReference type="PANTHER" id="PTHR35357:SF8">
    <property type="entry name" value="OS01G0111000 PROTEIN"/>
    <property type="match status" value="1"/>
</dbReference>
<reference evidence="6" key="2">
    <citation type="submission" date="2021-12" db="EMBL/GenBank/DDBJ databases">
        <title>Resequencing data analysis of finger millet.</title>
        <authorList>
            <person name="Hatakeyama M."/>
            <person name="Aluri S."/>
            <person name="Balachadran M.T."/>
            <person name="Sivarajan S.R."/>
            <person name="Poveda L."/>
            <person name="Shimizu-Inatsugi R."/>
            <person name="Schlapbach R."/>
            <person name="Sreeman S.M."/>
            <person name="Shimizu K.K."/>
        </authorList>
    </citation>
    <scope>NUCLEOTIDE SEQUENCE</scope>
</reference>
<feature type="compositionally biased region" description="Basic and acidic residues" evidence="4">
    <location>
        <begin position="37"/>
        <end position="50"/>
    </location>
</feature>
<comment type="caution">
    <text evidence="6">The sequence shown here is derived from an EMBL/GenBank/DDBJ whole genome shotgun (WGS) entry which is preliminary data.</text>
</comment>
<keyword evidence="2" id="KW-1015">Disulfide bond</keyword>
<dbReference type="GO" id="GO:0004857">
    <property type="term" value="F:enzyme inhibitor activity"/>
    <property type="evidence" value="ECO:0007669"/>
    <property type="project" value="InterPro"/>
</dbReference>
<dbReference type="PANTHER" id="PTHR35357">
    <property type="entry name" value="OS02G0537100 PROTEIN"/>
    <property type="match status" value="1"/>
</dbReference>
<sequence>MGRHQTSRRRSCSALLNGSHQEHSGCAPCRHGNPPSEHPELPRRPVDAPRPHNPRPRPQQALATTGNHHHPATTTIIGPSTPSAVLLAGAGPVHLHLDELLRRVRVGAGRRPVERDGGRARPLLHRRLRRGDERLRRRRATAAALANSTAATAPALADGTVTQALLRTCAAKYGQARDALGAARDAIADQDYDYAQVHVSAAAEYPQVCKALFRRQRPGAYPAELAAREDALAKLCAVSLDIIALLSNNNN</sequence>
<evidence type="ECO:0000313" key="7">
    <source>
        <dbReference type="Proteomes" id="UP001054889"/>
    </source>
</evidence>
<dbReference type="InterPro" id="IPR006501">
    <property type="entry name" value="Pectinesterase_inhib_dom"/>
</dbReference>
<evidence type="ECO:0000256" key="1">
    <source>
        <dbReference type="ARBA" id="ARBA00022729"/>
    </source>
</evidence>
<organism evidence="6 7">
    <name type="scientific">Eleusine coracana subsp. coracana</name>
    <dbReference type="NCBI Taxonomy" id="191504"/>
    <lineage>
        <taxon>Eukaryota</taxon>
        <taxon>Viridiplantae</taxon>
        <taxon>Streptophyta</taxon>
        <taxon>Embryophyta</taxon>
        <taxon>Tracheophyta</taxon>
        <taxon>Spermatophyta</taxon>
        <taxon>Magnoliopsida</taxon>
        <taxon>Liliopsida</taxon>
        <taxon>Poales</taxon>
        <taxon>Poaceae</taxon>
        <taxon>PACMAD clade</taxon>
        <taxon>Chloridoideae</taxon>
        <taxon>Cynodonteae</taxon>
        <taxon>Eleusininae</taxon>
        <taxon>Eleusine</taxon>
    </lineage>
</organism>
<reference evidence="6" key="1">
    <citation type="journal article" date="2018" name="DNA Res.">
        <title>Multiple hybrid de novo genome assembly of finger millet, an orphan allotetraploid crop.</title>
        <authorList>
            <person name="Hatakeyama M."/>
            <person name="Aluri S."/>
            <person name="Balachadran M.T."/>
            <person name="Sivarajan S.R."/>
            <person name="Patrignani A."/>
            <person name="Gruter S."/>
            <person name="Poveda L."/>
            <person name="Shimizu-Inatsugi R."/>
            <person name="Baeten J."/>
            <person name="Francoijs K.J."/>
            <person name="Nataraja K.N."/>
            <person name="Reddy Y.A.N."/>
            <person name="Phadnis S."/>
            <person name="Ravikumar R.L."/>
            <person name="Schlapbach R."/>
            <person name="Sreeman S.M."/>
            <person name="Shimizu K.K."/>
        </authorList>
    </citation>
    <scope>NUCLEOTIDE SEQUENCE</scope>
</reference>
<dbReference type="AlphaFoldDB" id="A0AAV5DPP4"/>
<dbReference type="EMBL" id="BQKI01000023">
    <property type="protein sequence ID" value="GJN12639.1"/>
    <property type="molecule type" value="Genomic_DNA"/>
</dbReference>
<evidence type="ECO:0000256" key="3">
    <source>
        <dbReference type="ARBA" id="ARBA00038471"/>
    </source>
</evidence>
<name>A0AAV5DPP4_ELECO</name>
<evidence type="ECO:0000313" key="6">
    <source>
        <dbReference type="EMBL" id="GJN12639.1"/>
    </source>
</evidence>
<dbReference type="Pfam" id="PF04043">
    <property type="entry name" value="PMEI"/>
    <property type="match status" value="1"/>
</dbReference>
<feature type="domain" description="Pectinesterase inhibitor" evidence="5">
    <location>
        <begin position="145"/>
        <end position="242"/>
    </location>
</feature>
<feature type="compositionally biased region" description="Polar residues" evidence="4">
    <location>
        <begin position="61"/>
        <end position="78"/>
    </location>
</feature>
<evidence type="ECO:0000256" key="2">
    <source>
        <dbReference type="ARBA" id="ARBA00023157"/>
    </source>
</evidence>
<protein>
    <recommendedName>
        <fullName evidence="5">Pectinesterase inhibitor domain-containing protein</fullName>
    </recommendedName>
</protein>
<gene>
    <name evidence="6" type="primary">ga30934</name>
    <name evidence="6" type="ORF">PR202_ga30934</name>
</gene>
<dbReference type="Gene3D" id="1.20.140.40">
    <property type="entry name" value="Invertase/pectin methylesterase inhibitor family protein"/>
    <property type="match status" value="1"/>
</dbReference>
<dbReference type="InterPro" id="IPR035513">
    <property type="entry name" value="Invertase/methylesterase_inhib"/>
</dbReference>
<dbReference type="NCBIfam" id="TIGR01614">
    <property type="entry name" value="PME_inhib"/>
    <property type="match status" value="1"/>
</dbReference>
<dbReference type="SUPFAM" id="SSF101148">
    <property type="entry name" value="Plant invertase/pectin methylesterase inhibitor"/>
    <property type="match status" value="1"/>
</dbReference>
<dbReference type="Proteomes" id="UP001054889">
    <property type="component" value="Unassembled WGS sequence"/>
</dbReference>
<evidence type="ECO:0000256" key="4">
    <source>
        <dbReference type="SAM" id="MobiDB-lite"/>
    </source>
</evidence>
<proteinExistence type="inferred from homology"/>
<accession>A0AAV5DPP4</accession>
<comment type="similarity">
    <text evidence="3">Belongs to the PMEI family.</text>
</comment>
<dbReference type="CDD" id="cd14859">
    <property type="entry name" value="PMEI_like"/>
    <property type="match status" value="1"/>
</dbReference>
<feature type="region of interest" description="Disordered" evidence="4">
    <location>
        <begin position="1"/>
        <end position="78"/>
    </location>
</feature>